<dbReference type="Pfam" id="PF17919">
    <property type="entry name" value="RT_RNaseH_2"/>
    <property type="match status" value="1"/>
</dbReference>
<keyword evidence="2" id="KW-0862">Zinc</keyword>
<evidence type="ECO:0000259" key="4">
    <source>
        <dbReference type="PROSITE" id="PS50158"/>
    </source>
</evidence>
<feature type="compositionally biased region" description="Acidic residues" evidence="3">
    <location>
        <begin position="741"/>
        <end position="756"/>
    </location>
</feature>
<comment type="caution">
    <text evidence="5">The sequence shown here is derived from an EMBL/GenBank/DDBJ whole genome shotgun (WGS) entry which is preliminary data.</text>
</comment>
<feature type="compositionally biased region" description="Basic and acidic residues" evidence="3">
    <location>
        <begin position="645"/>
        <end position="657"/>
    </location>
</feature>
<gene>
    <name evidence="5" type="ORF">CBR_g34184</name>
</gene>
<dbReference type="PROSITE" id="PS50158">
    <property type="entry name" value="ZF_CCHC"/>
    <property type="match status" value="1"/>
</dbReference>
<accession>A0A388LI47</accession>
<feature type="compositionally biased region" description="Basic residues" evidence="3">
    <location>
        <begin position="1684"/>
        <end position="1694"/>
    </location>
</feature>
<dbReference type="CDD" id="cd09274">
    <property type="entry name" value="RNase_HI_RT_Ty3"/>
    <property type="match status" value="1"/>
</dbReference>
<dbReference type="GO" id="GO:0003676">
    <property type="term" value="F:nucleic acid binding"/>
    <property type="evidence" value="ECO:0007669"/>
    <property type="project" value="InterPro"/>
</dbReference>
<dbReference type="InterPro" id="IPR050951">
    <property type="entry name" value="Retrovirus_Pol_polyprotein"/>
</dbReference>
<feature type="compositionally biased region" description="Basic and acidic residues" evidence="3">
    <location>
        <begin position="1753"/>
        <end position="1769"/>
    </location>
</feature>
<keyword evidence="1" id="KW-0511">Multifunctional enzyme</keyword>
<feature type="region of interest" description="Disordered" evidence="3">
    <location>
        <begin position="1748"/>
        <end position="1832"/>
    </location>
</feature>
<feature type="region of interest" description="Disordered" evidence="3">
    <location>
        <begin position="632"/>
        <end position="846"/>
    </location>
</feature>
<dbReference type="InterPro" id="IPR001878">
    <property type="entry name" value="Znf_CCHC"/>
</dbReference>
<dbReference type="PANTHER" id="PTHR37984">
    <property type="entry name" value="PROTEIN CBG26694"/>
    <property type="match status" value="1"/>
</dbReference>
<dbReference type="SUPFAM" id="SSF56672">
    <property type="entry name" value="DNA/RNA polymerases"/>
    <property type="match status" value="1"/>
</dbReference>
<feature type="region of interest" description="Disordered" evidence="3">
    <location>
        <begin position="1306"/>
        <end position="1375"/>
    </location>
</feature>
<feature type="region of interest" description="Disordered" evidence="3">
    <location>
        <begin position="1632"/>
        <end position="1697"/>
    </location>
</feature>
<feature type="region of interest" description="Disordered" evidence="3">
    <location>
        <begin position="324"/>
        <end position="345"/>
    </location>
</feature>
<feature type="compositionally biased region" description="Low complexity" evidence="3">
    <location>
        <begin position="1646"/>
        <end position="1657"/>
    </location>
</feature>
<keyword evidence="2" id="KW-0863">Zinc-finger</keyword>
<sequence>MAAAEEMERKFAANFLEGEDYPRDGDLTELARARAELAALQNKFENMGFVSGHVTYMEQIGPKRVILSKTPSISAPMLPPPVRALPPPPVEAPVRSNESVAIFELTKTLISLIQESKKEQREHNARLEAMMRNMRPIAVRAPPMPQGLAPAPALGGVANNMNVCYACHQPRHLARDCPHRPPQQRTGAAPMVAAPIANGSGRVGALMEEVEGGGSALTTSEEAAELIALDQYVSLGYPGLGMIGTIRPAPEPKEVADWRPSLGEMESGGPTFVTGEIDVLNIIRTLDHRIPVPIGHLLSISEQANERMLQHCKANPKRFALARTPNAKAKSPAPEENPASTPDPIRRAMNMTFQNFVNKTRLTQGMINFCVIVYMDDILVYSETYHGHAQHIEWTLGALRDAGFKIALEKSEFFLSKISFLGYVVTRGGLRPDSRKVAAVKEAPVPTSLTQVRAFLGLVSYYRRFIKGFAAIARPLTNLLRKDQPLSWDAECQQAFATLKDALATTPILIRPDPSKQFILITDWQPDAISAILAQKGNNGREHVIEYASRTVPDERRNDSAPQGECYAVVWGIQHFHPYLYGHKFRLVMDHEPLLALKKLTNYTGTIGRWAVRLQEYDFDIVHRKTERHGNADRLTRLHRPAKVPKGEEITPWKEPDLTNEPKYGQVAVLPREEAEEESEGEFRREAGEAAARLAEVEEEESEAEEGSAEAKEEEEEEAEEETSEEEEEAYNEYSEGKQSEEEDEGDEEVESGDDQEPTHDKLEWVQGPDRREENLEAAAQRKKEIEEGKWLAIDPAPNDPFKDPEPPKPEHGDLAATTSGAATTRHRSRSRSTSPSASGRPPIRQRVCILGRLPSRIRRKRGVRKSVAMDGQRPNLATLSDTYPSHRPAICTGVDKRAAGPSTYEGLPPHMQPLPDSDEGEADVDVSNTVPLGSGSTQEWTGSQLFDGRGAKYRQSFTSLLHEGAQEEERLPPVDLTFGLRSGSPSSATRTVLMNPHPDDDAGQVTLVGRGTRGGSTRQETSEKTRERPRVQATSGPSIPRTTAGRPEWMNPPPAFSRGRDSVPRPVERGVSAEDFPFEGARGDGRRVWKESRQVLRRQQEESITQGVQRLRVGERAGQADAVGGGGDVWTDGDEVECDAEEDDSGDVFPLRASNMGGRGSRGRASTNAGRRRKRPSAASGDAEGEGDGEGGRNYWSVDHMVALIRAKRDQDAQLQAAGHAFARMRSREWKWLDVRERLLKVGVDRPADKCGKKWDNLMQQFKKIHTFMGMSGKEDFFQLTSQQRAEKGFSFNMDRTVYEEIKGAKERSHTISPSNVADTGGAGGVQLPSAQSATPESVGGGDAARDGNDEDDSSARGASQTTGSPAGFGKRKNVRQQTFEALSECMEKHGALMASTMESASMRQCEAMESASNRQCSIQIWQCEAIEAEVEVQKQHCAASNEVSKLMCQALMEIAKAIRERRWADDIFAFGSSSRTAFVAAIAQSQCHLHTTTTFLFAQCVSRRHLSRQTSSSRWDSCSRTVRLAAIYLDRRHLHVGAPVRALFVSPPSISPDVIFTLGLLFAHCSSRRHLSRQTSYPRWDSCSRTVCVAAIYLARRHLHVGTSVRAVCVSPPSLSPDAVFARRRKLSSTSPAQAFPRRHRSRPSFFSSSQSVFSTMTNTRNSGKGKRERDSQKTEAAGVVKRGRHQAKKLKASSGGALVIRRSAREEWVEEASSGQDDDFESEADTFHGRKGTLRDVSNARMVSGEEDVDGGKDGGHGVARGKDEAAGEVGGGVATREERGQPTTPAMRGAVPSKDVQAAQDVGKHPPMRAPSNPATPTAGQARRDEGAGVNAAVRGQLVTRIPAKEAAAVGAVVGTSTAGARGGGGDGRDDADDDDPLINRQRRSGNMAALEAKAKLWVDDLRFWNETEGHGMFKIIQETRLHLIAIAKGVKPPEIRKSVVLPNATIPQQKLEDSSELGAAKERASRVQTIALRIIHGWIFKSPNRARGYHCSYGYVLNHVATDLARAIWFGEDWRVCVSPAVVYNTLELHMKLPIWYVGGVIHDRHEDDEMASYQESTTQRLVGAFTNAVDTGEGVDGGRISYERLRNVADCMRLLLSAAMWIMRMAGDNLRSHYEASHLVELIAKPTLIASLHRSFDARRHVLQCVNAVTEKMGKPPMTLVDPPVYIPDWKMGKPPAAAADDDDDVDDEDVHDDDDDRDDDDDGDDNDDDVDDVDDDADDRDDDGDDDDGDDDDGDDDDSDDDDGDDDNDDDDDDDDVHD</sequence>
<feature type="region of interest" description="Disordered" evidence="3">
    <location>
        <begin position="2177"/>
        <end position="2266"/>
    </location>
</feature>
<dbReference type="InterPro" id="IPR043502">
    <property type="entry name" value="DNA/RNA_pol_sf"/>
</dbReference>
<dbReference type="Gene3D" id="1.10.10.60">
    <property type="entry name" value="Homeodomain-like"/>
    <property type="match status" value="1"/>
</dbReference>
<feature type="compositionally biased region" description="Basic and acidic residues" evidence="3">
    <location>
        <begin position="757"/>
        <end position="790"/>
    </location>
</feature>
<evidence type="ECO:0000256" key="2">
    <source>
        <dbReference type="PROSITE-ProRule" id="PRU00047"/>
    </source>
</evidence>
<dbReference type="InterPro" id="IPR044822">
    <property type="entry name" value="Myb_DNA-bind_4"/>
</dbReference>
<proteinExistence type="predicted"/>
<dbReference type="FunFam" id="3.30.70.270:FF:000020">
    <property type="entry name" value="Transposon Tf2-6 polyprotein-like Protein"/>
    <property type="match status" value="1"/>
</dbReference>
<dbReference type="GO" id="GO:0008270">
    <property type="term" value="F:zinc ion binding"/>
    <property type="evidence" value="ECO:0007669"/>
    <property type="project" value="UniProtKB-KW"/>
</dbReference>
<dbReference type="InterPro" id="IPR043128">
    <property type="entry name" value="Rev_trsase/Diguanyl_cyclase"/>
</dbReference>
<organism evidence="5 6">
    <name type="scientific">Chara braunii</name>
    <name type="common">Braun's stonewort</name>
    <dbReference type="NCBI Taxonomy" id="69332"/>
    <lineage>
        <taxon>Eukaryota</taxon>
        <taxon>Viridiplantae</taxon>
        <taxon>Streptophyta</taxon>
        <taxon>Charophyceae</taxon>
        <taxon>Charales</taxon>
        <taxon>Characeae</taxon>
        <taxon>Chara</taxon>
    </lineage>
</organism>
<dbReference type="Gene3D" id="3.30.70.270">
    <property type="match status" value="2"/>
</dbReference>
<protein>
    <recommendedName>
        <fullName evidence="4">CCHC-type domain-containing protein</fullName>
    </recommendedName>
</protein>
<feature type="compositionally biased region" description="Low complexity" evidence="3">
    <location>
        <begin position="832"/>
        <end position="843"/>
    </location>
</feature>
<dbReference type="GO" id="GO:0003824">
    <property type="term" value="F:catalytic activity"/>
    <property type="evidence" value="ECO:0007669"/>
    <property type="project" value="UniProtKB-KW"/>
</dbReference>
<feature type="region of interest" description="Disordered" evidence="3">
    <location>
        <begin position="1861"/>
        <end position="1889"/>
    </location>
</feature>
<dbReference type="Proteomes" id="UP000265515">
    <property type="component" value="Unassembled WGS sequence"/>
</dbReference>
<dbReference type="InterPro" id="IPR000477">
    <property type="entry name" value="RT_dom"/>
</dbReference>
<reference evidence="5 6" key="1">
    <citation type="journal article" date="2018" name="Cell">
        <title>The Chara Genome: Secondary Complexity and Implications for Plant Terrestrialization.</title>
        <authorList>
            <person name="Nishiyama T."/>
            <person name="Sakayama H."/>
            <person name="Vries J.D."/>
            <person name="Buschmann H."/>
            <person name="Saint-Marcoux D."/>
            <person name="Ullrich K.K."/>
            <person name="Haas F.B."/>
            <person name="Vanderstraeten L."/>
            <person name="Becker D."/>
            <person name="Lang D."/>
            <person name="Vosolsobe S."/>
            <person name="Rombauts S."/>
            <person name="Wilhelmsson P.K.I."/>
            <person name="Janitza P."/>
            <person name="Kern R."/>
            <person name="Heyl A."/>
            <person name="Rumpler F."/>
            <person name="Villalobos L.I.A.C."/>
            <person name="Clay J.M."/>
            <person name="Skokan R."/>
            <person name="Toyoda A."/>
            <person name="Suzuki Y."/>
            <person name="Kagoshima H."/>
            <person name="Schijlen E."/>
            <person name="Tajeshwar N."/>
            <person name="Catarino B."/>
            <person name="Hetherington A.J."/>
            <person name="Saltykova A."/>
            <person name="Bonnot C."/>
            <person name="Breuninger H."/>
            <person name="Symeonidi A."/>
            <person name="Radhakrishnan G.V."/>
            <person name="Van Nieuwerburgh F."/>
            <person name="Deforce D."/>
            <person name="Chang C."/>
            <person name="Karol K.G."/>
            <person name="Hedrich R."/>
            <person name="Ulvskov P."/>
            <person name="Glockner G."/>
            <person name="Delwiche C.F."/>
            <person name="Petrasek J."/>
            <person name="Van de Peer Y."/>
            <person name="Friml J."/>
            <person name="Beilby M."/>
            <person name="Dolan L."/>
            <person name="Kohara Y."/>
            <person name="Sugano S."/>
            <person name="Fujiyama A."/>
            <person name="Delaux P.-M."/>
            <person name="Quint M."/>
            <person name="TheiBen G."/>
            <person name="Hagemann M."/>
            <person name="Harholt J."/>
            <person name="Dunand C."/>
            <person name="Zachgo S."/>
            <person name="Langdale J."/>
            <person name="Maumus F."/>
            <person name="Straeten D.V.D."/>
            <person name="Gould S.B."/>
            <person name="Rensing S.A."/>
        </authorList>
    </citation>
    <scope>NUCLEOTIDE SEQUENCE [LARGE SCALE GENOMIC DNA]</scope>
    <source>
        <strain evidence="5 6">S276</strain>
    </source>
</reference>
<feature type="domain" description="CCHC-type" evidence="4">
    <location>
        <begin position="164"/>
        <end position="178"/>
    </location>
</feature>
<dbReference type="Pfam" id="PF00078">
    <property type="entry name" value="RVT_1"/>
    <property type="match status" value="1"/>
</dbReference>
<evidence type="ECO:0000256" key="1">
    <source>
        <dbReference type="ARBA" id="ARBA00023268"/>
    </source>
</evidence>
<feature type="region of interest" description="Disordered" evidence="3">
    <location>
        <begin position="1713"/>
        <end position="1734"/>
    </location>
</feature>
<keyword evidence="2" id="KW-0479">Metal-binding</keyword>
<feature type="compositionally biased region" description="Basic and acidic residues" evidence="3">
    <location>
        <begin position="1021"/>
        <end position="1031"/>
    </location>
</feature>
<feature type="region of interest" description="Disordered" evidence="3">
    <location>
        <begin position="996"/>
        <end position="1067"/>
    </location>
</feature>
<keyword evidence="6" id="KW-1185">Reference proteome</keyword>
<feature type="compositionally biased region" description="Basic and acidic residues" evidence="3">
    <location>
        <begin position="801"/>
        <end position="814"/>
    </location>
</feature>
<feature type="compositionally biased region" description="Acidic residues" evidence="3">
    <location>
        <begin position="697"/>
        <end position="731"/>
    </location>
</feature>
<dbReference type="Gramene" id="GBG82004">
    <property type="protein sequence ID" value="GBG82004"/>
    <property type="gene ID" value="CBR_g34184"/>
</dbReference>
<dbReference type="EMBL" id="BFEA01000393">
    <property type="protein sequence ID" value="GBG82004.1"/>
    <property type="molecule type" value="Genomic_DNA"/>
</dbReference>
<evidence type="ECO:0000256" key="3">
    <source>
        <dbReference type="SAM" id="MobiDB-lite"/>
    </source>
</evidence>
<feature type="region of interest" description="Disordered" evidence="3">
    <location>
        <begin position="1118"/>
        <end position="1193"/>
    </location>
</feature>
<evidence type="ECO:0000313" key="5">
    <source>
        <dbReference type="EMBL" id="GBG82004.1"/>
    </source>
</evidence>
<name>A0A388LI47_CHABU</name>
<feature type="compositionally biased region" description="Acidic residues" evidence="3">
    <location>
        <begin position="1132"/>
        <end position="1147"/>
    </location>
</feature>
<dbReference type="SMART" id="SM00343">
    <property type="entry name" value="ZnF_C2HC"/>
    <property type="match status" value="1"/>
</dbReference>
<feature type="compositionally biased region" description="Polar residues" evidence="3">
    <location>
        <begin position="1033"/>
        <end position="1042"/>
    </location>
</feature>
<dbReference type="PANTHER" id="PTHR37984:SF5">
    <property type="entry name" value="PROTEIN NYNRIN-LIKE"/>
    <property type="match status" value="1"/>
</dbReference>
<dbReference type="Pfam" id="PF13837">
    <property type="entry name" value="Myb_DNA-bind_4"/>
    <property type="match status" value="1"/>
</dbReference>
<evidence type="ECO:0000313" key="6">
    <source>
        <dbReference type="Proteomes" id="UP000265515"/>
    </source>
</evidence>
<dbReference type="InterPro" id="IPR041577">
    <property type="entry name" value="RT_RNaseH_2"/>
</dbReference>
<feature type="compositionally biased region" description="Acidic residues" evidence="3">
    <location>
        <begin position="2186"/>
        <end position="2266"/>
    </location>
</feature>